<feature type="transmembrane region" description="Helical" evidence="1">
    <location>
        <begin position="120"/>
        <end position="141"/>
    </location>
</feature>
<keyword evidence="1" id="KW-0472">Membrane</keyword>
<gene>
    <name evidence="2" type="ORF">FEE95_02585</name>
</gene>
<organism evidence="2 3">
    <name type="scientific">Maribacter algarum</name>
    <name type="common">ex Zhang et al. 2020</name>
    <dbReference type="NCBI Taxonomy" id="2578118"/>
    <lineage>
        <taxon>Bacteria</taxon>
        <taxon>Pseudomonadati</taxon>
        <taxon>Bacteroidota</taxon>
        <taxon>Flavobacteriia</taxon>
        <taxon>Flavobacteriales</taxon>
        <taxon>Flavobacteriaceae</taxon>
        <taxon>Maribacter</taxon>
    </lineage>
</organism>
<proteinExistence type="predicted"/>
<feature type="transmembrane region" description="Helical" evidence="1">
    <location>
        <begin position="7"/>
        <end position="24"/>
    </location>
</feature>
<protein>
    <submittedName>
        <fullName evidence="2">Uncharacterized protein</fullName>
    </submittedName>
</protein>
<dbReference type="PRINTS" id="PR00173">
    <property type="entry name" value="EDTRNSPORT"/>
</dbReference>
<evidence type="ECO:0000256" key="1">
    <source>
        <dbReference type="SAM" id="Phobius"/>
    </source>
</evidence>
<keyword evidence="1" id="KW-0812">Transmembrane</keyword>
<evidence type="ECO:0000313" key="2">
    <source>
        <dbReference type="EMBL" id="TMM58336.1"/>
    </source>
</evidence>
<comment type="caution">
    <text evidence="2">The sequence shown here is derived from an EMBL/GenBank/DDBJ whole genome shotgun (WGS) entry which is preliminary data.</text>
</comment>
<sequence length="147" mass="15215">MYKIVKIGLIVISVISAILLFFMPDSDMPVAEAMESGGMNAMHWIAYILLAVAVAATVIFGLKNMISTPGGLKKSLMGIGGLLVLLGIAYGLSSGTDVSVDAMQRLGIDTSEGEIKSVGAGINMFGLLLLVAVVVIGWGAVKKATSK</sequence>
<accession>A0A5S3PTM1</accession>
<dbReference type="EMBL" id="VATY01000001">
    <property type="protein sequence ID" value="TMM58336.1"/>
    <property type="molecule type" value="Genomic_DNA"/>
</dbReference>
<reference evidence="2 3" key="1">
    <citation type="submission" date="2019-05" db="EMBL/GenBank/DDBJ databases">
        <authorList>
            <person name="Zhang J.-Y."/>
            <person name="Feg X."/>
            <person name="Du Z.-J."/>
        </authorList>
    </citation>
    <scope>NUCLEOTIDE SEQUENCE [LARGE SCALE GENOMIC DNA]</scope>
    <source>
        <strain evidence="2 3">RZ26</strain>
    </source>
</reference>
<feature type="transmembrane region" description="Helical" evidence="1">
    <location>
        <begin position="75"/>
        <end position="93"/>
    </location>
</feature>
<keyword evidence="1" id="KW-1133">Transmembrane helix</keyword>
<feature type="transmembrane region" description="Helical" evidence="1">
    <location>
        <begin position="44"/>
        <end position="63"/>
    </location>
</feature>
<dbReference type="Proteomes" id="UP000310314">
    <property type="component" value="Unassembled WGS sequence"/>
</dbReference>
<dbReference type="OrthoDB" id="1449378at2"/>
<evidence type="ECO:0000313" key="3">
    <source>
        <dbReference type="Proteomes" id="UP000310314"/>
    </source>
</evidence>
<name>A0A5S3PTM1_9FLAO</name>
<dbReference type="AlphaFoldDB" id="A0A5S3PTM1"/>
<keyword evidence="3" id="KW-1185">Reference proteome</keyword>
<dbReference type="RefSeq" id="WP_138656269.1">
    <property type="nucleotide sequence ID" value="NZ_VATY01000001.1"/>
</dbReference>